<dbReference type="InterPro" id="IPR011009">
    <property type="entry name" value="Kinase-like_dom_sf"/>
</dbReference>
<evidence type="ECO:0000256" key="6">
    <source>
        <dbReference type="ARBA" id="ARBA00022840"/>
    </source>
</evidence>
<dbReference type="Gene3D" id="1.10.510.10">
    <property type="entry name" value="Transferase(Phosphotransferase) domain 1"/>
    <property type="match status" value="1"/>
</dbReference>
<evidence type="ECO:0000256" key="3">
    <source>
        <dbReference type="ARBA" id="ARBA00022679"/>
    </source>
</evidence>
<name>D8LC65_ECTSI</name>
<accession>D8LC65</accession>
<feature type="compositionally biased region" description="Basic and acidic residues" evidence="11">
    <location>
        <begin position="163"/>
        <end position="178"/>
    </location>
</feature>
<proteinExistence type="inferred from homology"/>
<dbReference type="InterPro" id="IPR017441">
    <property type="entry name" value="Protein_kinase_ATP_BS"/>
</dbReference>
<dbReference type="EMBL" id="FN647683">
    <property type="protein sequence ID" value="CBN79248.1"/>
    <property type="molecule type" value="Genomic_DNA"/>
</dbReference>
<reference evidence="13 14" key="1">
    <citation type="journal article" date="2010" name="Nature">
        <title>The Ectocarpus genome and the independent evolution of multicellularity in brown algae.</title>
        <authorList>
            <person name="Cock J.M."/>
            <person name="Sterck L."/>
            <person name="Rouze P."/>
            <person name="Scornet D."/>
            <person name="Allen A.E."/>
            <person name="Amoutzias G."/>
            <person name="Anthouard V."/>
            <person name="Artiguenave F."/>
            <person name="Aury J.M."/>
            <person name="Badger J.H."/>
            <person name="Beszteri B."/>
            <person name="Billiau K."/>
            <person name="Bonnet E."/>
            <person name="Bothwell J.H."/>
            <person name="Bowler C."/>
            <person name="Boyen C."/>
            <person name="Brownlee C."/>
            <person name="Carrano C.J."/>
            <person name="Charrier B."/>
            <person name="Cho G.Y."/>
            <person name="Coelho S.M."/>
            <person name="Collen J."/>
            <person name="Corre E."/>
            <person name="Da Silva C."/>
            <person name="Delage L."/>
            <person name="Delaroque N."/>
            <person name="Dittami S.M."/>
            <person name="Doulbeau S."/>
            <person name="Elias M."/>
            <person name="Farnham G."/>
            <person name="Gachon C.M."/>
            <person name="Gschloessl B."/>
            <person name="Heesch S."/>
            <person name="Jabbari K."/>
            <person name="Jubin C."/>
            <person name="Kawai H."/>
            <person name="Kimura K."/>
            <person name="Kloareg B."/>
            <person name="Kupper F.C."/>
            <person name="Lang D."/>
            <person name="Le Bail A."/>
            <person name="Leblanc C."/>
            <person name="Lerouge P."/>
            <person name="Lohr M."/>
            <person name="Lopez P.J."/>
            <person name="Martens C."/>
            <person name="Maumus F."/>
            <person name="Michel G."/>
            <person name="Miranda-Saavedra D."/>
            <person name="Morales J."/>
            <person name="Moreau H."/>
            <person name="Motomura T."/>
            <person name="Nagasato C."/>
            <person name="Napoli C.A."/>
            <person name="Nelson D.R."/>
            <person name="Nyvall-Collen P."/>
            <person name="Peters A.F."/>
            <person name="Pommier C."/>
            <person name="Potin P."/>
            <person name="Poulain J."/>
            <person name="Quesneville H."/>
            <person name="Read B."/>
            <person name="Rensing S.A."/>
            <person name="Ritter A."/>
            <person name="Rousvoal S."/>
            <person name="Samanta M."/>
            <person name="Samson G."/>
            <person name="Schroeder D.C."/>
            <person name="Segurens B."/>
            <person name="Strittmatter M."/>
            <person name="Tonon T."/>
            <person name="Tregear J.W."/>
            <person name="Valentin K."/>
            <person name="von Dassow P."/>
            <person name="Yamagishi T."/>
            <person name="Van de Peer Y."/>
            <person name="Wincker P."/>
        </authorList>
    </citation>
    <scope>NUCLEOTIDE SEQUENCE [LARGE SCALE GENOMIC DNA]</scope>
    <source>
        <strain evidence="14">Ec32 / CCAP1310/4</strain>
    </source>
</reference>
<dbReference type="GO" id="GO:0005829">
    <property type="term" value="C:cytosol"/>
    <property type="evidence" value="ECO:0007669"/>
    <property type="project" value="TreeGrafter"/>
</dbReference>
<evidence type="ECO:0000256" key="2">
    <source>
        <dbReference type="ARBA" id="ARBA00022527"/>
    </source>
</evidence>
<dbReference type="Gene3D" id="3.30.200.20">
    <property type="entry name" value="Phosphorylase Kinase, domain 1"/>
    <property type="match status" value="1"/>
</dbReference>
<keyword evidence="2 10" id="KW-0723">Serine/threonine-protein kinase</keyword>
<dbReference type="PROSITE" id="PS50011">
    <property type="entry name" value="PROTEIN_KINASE_DOM"/>
    <property type="match status" value="1"/>
</dbReference>
<feature type="compositionally biased region" description="Polar residues" evidence="11">
    <location>
        <begin position="203"/>
        <end position="215"/>
    </location>
</feature>
<dbReference type="Pfam" id="PF00069">
    <property type="entry name" value="Pkinase"/>
    <property type="match status" value="1"/>
</dbReference>
<comment type="catalytic activity">
    <reaction evidence="7">
        <text>L-threonyl-[protein] + ATP = O-phospho-L-threonyl-[protein] + ADP + H(+)</text>
        <dbReference type="Rhea" id="RHEA:46608"/>
        <dbReference type="Rhea" id="RHEA-COMP:11060"/>
        <dbReference type="Rhea" id="RHEA-COMP:11605"/>
        <dbReference type="ChEBI" id="CHEBI:15378"/>
        <dbReference type="ChEBI" id="CHEBI:30013"/>
        <dbReference type="ChEBI" id="CHEBI:30616"/>
        <dbReference type="ChEBI" id="CHEBI:61977"/>
        <dbReference type="ChEBI" id="CHEBI:456216"/>
        <dbReference type="EC" id="2.7.11.1"/>
    </reaction>
</comment>
<evidence type="ECO:0000256" key="5">
    <source>
        <dbReference type="ARBA" id="ARBA00022777"/>
    </source>
</evidence>
<evidence type="ECO:0000256" key="7">
    <source>
        <dbReference type="ARBA" id="ARBA00047899"/>
    </source>
</evidence>
<dbReference type="GO" id="GO:0005524">
    <property type="term" value="F:ATP binding"/>
    <property type="evidence" value="ECO:0007669"/>
    <property type="project" value="UniProtKB-UniRule"/>
</dbReference>
<dbReference type="GO" id="GO:0006357">
    <property type="term" value="P:regulation of transcription by RNA polymerase II"/>
    <property type="evidence" value="ECO:0007669"/>
    <property type="project" value="UniProtKB-ARBA"/>
</dbReference>
<keyword evidence="4 9" id="KW-0547">Nucleotide-binding</keyword>
<dbReference type="PANTHER" id="PTHR24054">
    <property type="entry name" value="CASEIN KINASE II SUBUNIT ALPHA"/>
    <property type="match status" value="1"/>
</dbReference>
<dbReference type="FunFam" id="1.10.510.10:FF:000459">
    <property type="entry name" value="Casein kinase II subunit alpha"/>
    <property type="match status" value="1"/>
</dbReference>
<protein>
    <recommendedName>
        <fullName evidence="1">non-specific serine/threonine protein kinase</fullName>
        <ecNumber evidence="1">2.7.11.1</ecNumber>
    </recommendedName>
</protein>
<dbReference type="CDD" id="cd14132">
    <property type="entry name" value="STKc_CK2_alpha"/>
    <property type="match status" value="1"/>
</dbReference>
<keyword evidence="5 13" id="KW-0418">Kinase</keyword>
<sequence length="500" mass="54179">MTTRQRLPPSAGEVRSVSRVYHSACLERGQSYWDYENFRLSSLGWEDVDRYEVNGRLGFGRFSEVMEGVEVDSGRKVVLKVLKPARTYKVKREIRVLQLLAGGPNVLSLEGVCRDRHTGVTTLILEHLGDGVQWFGHTTASSSLPGTAGGVRTAGSPNAVDASPKEVRPPPSRGREAGAADGGGAGATASSIGQGRALPWRGASSSFGTATSRATSADRREGLEEGRLLSRAGGQQQQPVAAGQDPAGEHGGGAARAEGLHDSEGGGGGRGGEATEKEAVDPGRLTDYEVRLYLYKLLQALDFAHSRGLMHRDVKPRNIVINRRTRSLRLIDWGLGDFYIPGRRNMARVGSRYYKAPELLVGFRFYDYAVDIFSVGCMLAGFLLNREPFFRGKDNEDQLVRIALVLGTQGLHDFLRKYDVVLEPRLLEMLGTHRKKPWSSIVGGGGGGCGEAYGPDGLDLLDRMLCYDHQDRISAAEALSHAFFDPVRGEGEAPVGSHST</sequence>
<dbReference type="GO" id="GO:0004674">
    <property type="term" value="F:protein serine/threonine kinase activity"/>
    <property type="evidence" value="ECO:0007669"/>
    <property type="project" value="UniProtKB-KW"/>
</dbReference>
<dbReference type="eggNOG" id="KOG0668">
    <property type="taxonomic scope" value="Eukaryota"/>
</dbReference>
<keyword evidence="6 9" id="KW-0067">ATP-binding</keyword>
<dbReference type="GO" id="GO:0051726">
    <property type="term" value="P:regulation of cell cycle"/>
    <property type="evidence" value="ECO:0007669"/>
    <property type="project" value="TreeGrafter"/>
</dbReference>
<evidence type="ECO:0000256" key="8">
    <source>
        <dbReference type="ARBA" id="ARBA00048679"/>
    </source>
</evidence>
<dbReference type="FunFam" id="3.30.200.20:FF:000088">
    <property type="entry name" value="Casein kinase II subunit alpha"/>
    <property type="match status" value="1"/>
</dbReference>
<evidence type="ECO:0000313" key="14">
    <source>
        <dbReference type="Proteomes" id="UP000002630"/>
    </source>
</evidence>
<gene>
    <name evidence="13" type="primary">CKII</name>
    <name evidence="13" type="ORF">Esi_0010_0196</name>
</gene>
<comment type="catalytic activity">
    <reaction evidence="8">
        <text>L-seryl-[protein] + ATP = O-phospho-L-seryl-[protein] + ADP + H(+)</text>
        <dbReference type="Rhea" id="RHEA:17989"/>
        <dbReference type="Rhea" id="RHEA-COMP:9863"/>
        <dbReference type="Rhea" id="RHEA-COMP:11604"/>
        <dbReference type="ChEBI" id="CHEBI:15378"/>
        <dbReference type="ChEBI" id="CHEBI:29999"/>
        <dbReference type="ChEBI" id="CHEBI:30616"/>
        <dbReference type="ChEBI" id="CHEBI:83421"/>
        <dbReference type="ChEBI" id="CHEBI:456216"/>
        <dbReference type="EC" id="2.7.11.1"/>
    </reaction>
</comment>
<dbReference type="EMBL" id="FN649733">
    <property type="protein sequence ID" value="CBN79248.1"/>
    <property type="molecule type" value="Genomic_DNA"/>
</dbReference>
<dbReference type="PANTHER" id="PTHR24054:SF0">
    <property type="entry name" value="CASEIN KINASE II SUBUNIT ALPHA"/>
    <property type="match status" value="1"/>
</dbReference>
<evidence type="ECO:0000313" key="13">
    <source>
        <dbReference type="EMBL" id="CBN79248.1"/>
    </source>
</evidence>
<dbReference type="PROSITE" id="PS00107">
    <property type="entry name" value="PROTEIN_KINASE_ATP"/>
    <property type="match status" value="1"/>
</dbReference>
<dbReference type="InterPro" id="IPR008271">
    <property type="entry name" value="Ser/Thr_kinase_AS"/>
</dbReference>
<dbReference type="InterPro" id="IPR000719">
    <property type="entry name" value="Prot_kinase_dom"/>
</dbReference>
<evidence type="ECO:0000256" key="11">
    <source>
        <dbReference type="SAM" id="MobiDB-lite"/>
    </source>
</evidence>
<dbReference type="SMART" id="SM00220">
    <property type="entry name" value="S_TKc"/>
    <property type="match status" value="1"/>
</dbReference>
<evidence type="ECO:0000256" key="1">
    <source>
        <dbReference type="ARBA" id="ARBA00012513"/>
    </source>
</evidence>
<evidence type="ECO:0000256" key="10">
    <source>
        <dbReference type="RuleBase" id="RU000304"/>
    </source>
</evidence>
<feature type="region of interest" description="Disordered" evidence="11">
    <location>
        <begin position="144"/>
        <end position="279"/>
    </location>
</feature>
<dbReference type="AlphaFoldDB" id="D8LC65"/>
<feature type="binding site" evidence="9">
    <location>
        <position position="80"/>
    </location>
    <ligand>
        <name>ATP</name>
        <dbReference type="ChEBI" id="CHEBI:30616"/>
    </ligand>
</feature>
<feature type="compositionally biased region" description="Basic and acidic residues" evidence="11">
    <location>
        <begin position="216"/>
        <end position="228"/>
    </location>
</feature>
<dbReference type="InterPro" id="IPR045216">
    <property type="entry name" value="CK2_alpha"/>
</dbReference>
<feature type="domain" description="Protein kinase" evidence="12">
    <location>
        <begin position="51"/>
        <end position="484"/>
    </location>
</feature>
<organism evidence="13 14">
    <name type="scientific">Ectocarpus siliculosus</name>
    <name type="common">Brown alga</name>
    <name type="synonym">Conferva siliculosa</name>
    <dbReference type="NCBI Taxonomy" id="2880"/>
    <lineage>
        <taxon>Eukaryota</taxon>
        <taxon>Sar</taxon>
        <taxon>Stramenopiles</taxon>
        <taxon>Ochrophyta</taxon>
        <taxon>PX clade</taxon>
        <taxon>Phaeophyceae</taxon>
        <taxon>Ectocarpales</taxon>
        <taxon>Ectocarpaceae</taxon>
        <taxon>Ectocarpus</taxon>
    </lineage>
</organism>
<dbReference type="EC" id="2.7.11.1" evidence="1"/>
<keyword evidence="3" id="KW-0808">Transferase</keyword>
<evidence type="ECO:0000256" key="9">
    <source>
        <dbReference type="PROSITE-ProRule" id="PRU10141"/>
    </source>
</evidence>
<evidence type="ECO:0000259" key="12">
    <source>
        <dbReference type="PROSITE" id="PS50011"/>
    </source>
</evidence>
<dbReference type="SUPFAM" id="SSF56112">
    <property type="entry name" value="Protein kinase-like (PK-like)"/>
    <property type="match status" value="1"/>
</dbReference>
<dbReference type="GO" id="GO:0031981">
    <property type="term" value="C:nuclear lumen"/>
    <property type="evidence" value="ECO:0007669"/>
    <property type="project" value="UniProtKB-ARBA"/>
</dbReference>
<dbReference type="OrthoDB" id="10254671at2759"/>
<evidence type="ECO:0000256" key="4">
    <source>
        <dbReference type="ARBA" id="ARBA00022741"/>
    </source>
</evidence>
<dbReference type="GO" id="GO:0005956">
    <property type="term" value="C:protein kinase CK2 complex"/>
    <property type="evidence" value="ECO:0007669"/>
    <property type="project" value="TreeGrafter"/>
</dbReference>
<feature type="compositionally biased region" description="Low complexity" evidence="11">
    <location>
        <begin position="232"/>
        <end position="246"/>
    </location>
</feature>
<dbReference type="Proteomes" id="UP000002630">
    <property type="component" value="Linkage Group LG08"/>
</dbReference>
<dbReference type="InParanoid" id="D8LC65"/>
<dbReference type="PROSITE" id="PS00108">
    <property type="entry name" value="PROTEIN_KINASE_ST"/>
    <property type="match status" value="1"/>
</dbReference>
<keyword evidence="14" id="KW-1185">Reference proteome</keyword>
<dbReference type="STRING" id="2880.D8LC65"/>
<comment type="similarity">
    <text evidence="10">Belongs to the protein kinase superfamily.</text>
</comment>